<evidence type="ECO:0000256" key="1">
    <source>
        <dbReference type="SAM" id="MobiDB-lite"/>
    </source>
</evidence>
<accession>A0A6B3BX37</accession>
<feature type="compositionally biased region" description="Low complexity" evidence="1">
    <location>
        <begin position="89"/>
        <end position="110"/>
    </location>
</feature>
<dbReference type="AlphaFoldDB" id="A0A6B3BX37"/>
<dbReference type="SUPFAM" id="SSF51126">
    <property type="entry name" value="Pectin lyase-like"/>
    <property type="match status" value="1"/>
</dbReference>
<proteinExistence type="predicted"/>
<dbReference type="EMBL" id="JAAGLU010000020">
    <property type="protein sequence ID" value="NEC88810.1"/>
    <property type="molecule type" value="Genomic_DNA"/>
</dbReference>
<feature type="signal peptide" evidence="2">
    <location>
        <begin position="1"/>
        <end position="27"/>
    </location>
</feature>
<name>A0A6B3BX37_9ACTN</name>
<dbReference type="InterPro" id="IPR011050">
    <property type="entry name" value="Pectin_lyase_fold/virulence"/>
</dbReference>
<reference evidence="3" key="1">
    <citation type="submission" date="2020-01" db="EMBL/GenBank/DDBJ databases">
        <title>Insect and environment-associated Actinomycetes.</title>
        <authorList>
            <person name="Currrie C."/>
            <person name="Chevrette M."/>
            <person name="Carlson C."/>
            <person name="Stubbendieck R."/>
            <person name="Wendt-Pienkowski E."/>
        </authorList>
    </citation>
    <scope>NUCLEOTIDE SEQUENCE</scope>
    <source>
        <strain evidence="3">SID12501</strain>
    </source>
</reference>
<evidence type="ECO:0008006" key="4">
    <source>
        <dbReference type="Google" id="ProtNLM"/>
    </source>
</evidence>
<feature type="chain" id="PRO_5039102612" description="Right-handed parallel beta-helix repeat-containing protein" evidence="2">
    <location>
        <begin position="28"/>
        <end position="385"/>
    </location>
</feature>
<comment type="caution">
    <text evidence="3">The sequence shown here is derived from an EMBL/GenBank/DDBJ whole genome shotgun (WGS) entry which is preliminary data.</text>
</comment>
<feature type="compositionally biased region" description="Low complexity" evidence="1">
    <location>
        <begin position="54"/>
        <end position="79"/>
    </location>
</feature>
<organism evidence="3">
    <name type="scientific">Streptomyces sp. SID12501</name>
    <dbReference type="NCBI Taxonomy" id="2706042"/>
    <lineage>
        <taxon>Bacteria</taxon>
        <taxon>Bacillati</taxon>
        <taxon>Actinomycetota</taxon>
        <taxon>Actinomycetes</taxon>
        <taxon>Kitasatosporales</taxon>
        <taxon>Streptomycetaceae</taxon>
        <taxon>Streptomyces</taxon>
    </lineage>
</organism>
<evidence type="ECO:0000256" key="2">
    <source>
        <dbReference type="SAM" id="SignalP"/>
    </source>
</evidence>
<gene>
    <name evidence="3" type="ORF">G3I71_24035</name>
</gene>
<keyword evidence="2" id="KW-0732">Signal</keyword>
<evidence type="ECO:0000313" key="3">
    <source>
        <dbReference type="EMBL" id="NEC88810.1"/>
    </source>
</evidence>
<dbReference type="PROSITE" id="PS51257">
    <property type="entry name" value="PROKAR_LIPOPROTEIN"/>
    <property type="match status" value="1"/>
</dbReference>
<sequence>MNLMSRRISRNSLVGLLLAALLAVLGAACSGSGSDRSVSQDCPADGPTCRTDGSSASPSPDPSATVGEATSSPTASPSPTRKPTPTAKPTPSRKPTATPGTGSASGAPAARTNCASPGACGFPDADTTGPRIALKPHNTGYWAVRTNGLVIRGQDITGTLDIYANNVTVIDTRITSDNWWGINLRPGFSGLKVLHSTITAVPGKGPDNGGVDYAVSNMGVSSIEVGWCDVSVFGDALSMGQGNLHDNYVHDIEPFINLGGEWQHTNTVISGGGNTGHLIIRHNTLLNPTSLKQGASGSIGLFADTGVVRNVTVDDNWIAGGAYALYGGDTGATGIRVTDNIFSTEYHPASGGYGVVAHWNAGGAGNVWSNNRMSDGRLVQPEPSS</sequence>
<feature type="region of interest" description="Disordered" evidence="1">
    <location>
        <begin position="33"/>
        <end position="110"/>
    </location>
</feature>
<protein>
    <recommendedName>
        <fullName evidence="4">Right-handed parallel beta-helix repeat-containing protein</fullName>
    </recommendedName>
</protein>